<evidence type="ECO:0000313" key="9">
    <source>
        <dbReference type="Proteomes" id="UP001335648"/>
    </source>
</evidence>
<name>A0AAN8HET4_9TELE</name>
<dbReference type="InterPro" id="IPR006073">
    <property type="entry name" value="GTP-bd"/>
</dbReference>
<dbReference type="PRINTS" id="PR00326">
    <property type="entry name" value="GTP1OBG"/>
</dbReference>
<dbReference type="FunFam" id="1.10.1580.10:FF:000002">
    <property type="entry name" value="Guanine nucleotide-binding protein-like 3 (nucleolar)-like"/>
    <property type="match status" value="1"/>
</dbReference>
<feature type="domain" description="CP-type G" evidence="7">
    <location>
        <begin position="141"/>
        <end position="326"/>
    </location>
</feature>
<dbReference type="AlphaFoldDB" id="A0AAN8HET4"/>
<dbReference type="InterPro" id="IPR023179">
    <property type="entry name" value="GTP-bd_ortho_bundle_sf"/>
</dbReference>
<dbReference type="SUPFAM" id="SSF52540">
    <property type="entry name" value="P-loop containing nucleoside triphosphate hydrolases"/>
    <property type="match status" value="1"/>
</dbReference>
<feature type="compositionally biased region" description="Basic and acidic residues" evidence="6">
    <location>
        <begin position="60"/>
        <end position="77"/>
    </location>
</feature>
<proteinExistence type="predicted"/>
<dbReference type="Pfam" id="PF01926">
    <property type="entry name" value="MMR_HSR1"/>
    <property type="match status" value="1"/>
</dbReference>
<dbReference type="PROSITE" id="PS51721">
    <property type="entry name" value="G_CP"/>
    <property type="match status" value="1"/>
</dbReference>
<evidence type="ECO:0000256" key="4">
    <source>
        <dbReference type="ARBA" id="ARBA00023134"/>
    </source>
</evidence>
<dbReference type="Gene3D" id="1.10.1580.10">
    <property type="match status" value="1"/>
</dbReference>
<evidence type="ECO:0000313" key="8">
    <source>
        <dbReference type="EMBL" id="KAK5913011.1"/>
    </source>
</evidence>
<keyword evidence="5" id="KW-0539">Nucleus</keyword>
<reference evidence="8 9" key="1">
    <citation type="journal article" date="2023" name="Mol. Biol. Evol.">
        <title>Genomics of Secondarily Temperate Adaptation in the Only Non-Antarctic Icefish.</title>
        <authorList>
            <person name="Rivera-Colon A.G."/>
            <person name="Rayamajhi N."/>
            <person name="Minhas B.F."/>
            <person name="Madrigal G."/>
            <person name="Bilyk K.T."/>
            <person name="Yoon V."/>
            <person name="Hune M."/>
            <person name="Gregory S."/>
            <person name="Cheng C.H.C."/>
            <person name="Catchen J.M."/>
        </authorList>
    </citation>
    <scope>NUCLEOTIDE SEQUENCE [LARGE SCALE GENOMIC DNA]</scope>
    <source>
        <strain evidence="8">JC2023a</strain>
    </source>
</reference>
<sequence length="587" mass="65511">MLSGGRHCLCDAAASSLTREVSEVVGEIMAKTKQRKNKRLDFMGKFKNKDGGSDASGRPKSSDQHVKEQRKQEEVRKQRLQELQDRQKVSREQEQMKRRNLQSFQSDILQRQREFEQKESDMQSLEKNVNFENENSRKTYYREFKKVVEASDVILEVLDARDPLGCRCPQVEQAVIQSGTNKKIVLVLNKIDLVSKEIVEKWIKYLRNEFPTLAFKASTQQQNKNLKRSTVPVTQATPELLSTSACIGADCLMKLLANYCRNLDIKTAITVGVVGFPNVGKSSLINSLKRARACNVGATPGVTKCLQQVHLDKHIKLLDCPGIVMATSTSDAAMILRNCVKIEQLVDPISPVEAILRRCNKAEILKHYGVPNFRTALEFLAMLARRQGKLRKGGLPDTDKAAKSVLMDWTGGRISYFTHPPETHTMPTHVSAAIVTEMGKAFDLDELEKGNQEVLAESSCPDVKMGFCMETTGMTEGGQGELPSDLGMWEEPEFKDKTESMEDGKDTEFGPMTVEIKSSRSKTPLPGEAADKAPDLKDIVGVHPLQQGQALRAAGKKRKKQQKRADKISVKLSDTLTAAMDFSFSDD</sequence>
<keyword evidence="2" id="KW-0547">Nucleotide-binding</keyword>
<accession>A0AAN8HET4</accession>
<dbReference type="InterPro" id="IPR030378">
    <property type="entry name" value="G_CP_dom"/>
</dbReference>
<keyword evidence="4" id="KW-0342">GTP-binding</keyword>
<dbReference type="GO" id="GO:0005730">
    <property type="term" value="C:nucleolus"/>
    <property type="evidence" value="ECO:0007669"/>
    <property type="project" value="TreeGrafter"/>
</dbReference>
<dbReference type="PANTHER" id="PTHR11089">
    <property type="entry name" value="GTP-BINDING PROTEIN-RELATED"/>
    <property type="match status" value="1"/>
</dbReference>
<evidence type="ECO:0000256" key="5">
    <source>
        <dbReference type="ARBA" id="ARBA00023242"/>
    </source>
</evidence>
<dbReference type="GO" id="GO:0005525">
    <property type="term" value="F:GTP binding"/>
    <property type="evidence" value="ECO:0007669"/>
    <property type="project" value="UniProtKB-KW"/>
</dbReference>
<evidence type="ECO:0000259" key="7">
    <source>
        <dbReference type="PROSITE" id="PS51721"/>
    </source>
</evidence>
<gene>
    <name evidence="8" type="ORF">CesoFtcFv8_002834</name>
</gene>
<keyword evidence="3" id="KW-0175">Coiled coil</keyword>
<evidence type="ECO:0000256" key="2">
    <source>
        <dbReference type="ARBA" id="ARBA00022741"/>
    </source>
</evidence>
<dbReference type="EMBL" id="JAULUE010002047">
    <property type="protein sequence ID" value="KAK5913011.1"/>
    <property type="molecule type" value="Genomic_DNA"/>
</dbReference>
<dbReference type="Gene3D" id="3.40.50.300">
    <property type="entry name" value="P-loop containing nucleotide triphosphate hydrolases"/>
    <property type="match status" value="1"/>
</dbReference>
<evidence type="ECO:0000256" key="6">
    <source>
        <dbReference type="SAM" id="MobiDB-lite"/>
    </source>
</evidence>
<organism evidence="8 9">
    <name type="scientific">Champsocephalus esox</name>
    <name type="common">pike icefish</name>
    <dbReference type="NCBI Taxonomy" id="159716"/>
    <lineage>
        <taxon>Eukaryota</taxon>
        <taxon>Metazoa</taxon>
        <taxon>Chordata</taxon>
        <taxon>Craniata</taxon>
        <taxon>Vertebrata</taxon>
        <taxon>Euteleostomi</taxon>
        <taxon>Actinopterygii</taxon>
        <taxon>Neopterygii</taxon>
        <taxon>Teleostei</taxon>
        <taxon>Neoteleostei</taxon>
        <taxon>Acanthomorphata</taxon>
        <taxon>Eupercaria</taxon>
        <taxon>Perciformes</taxon>
        <taxon>Notothenioidei</taxon>
        <taxon>Channichthyidae</taxon>
        <taxon>Champsocephalus</taxon>
    </lineage>
</organism>
<feature type="region of interest" description="Disordered" evidence="6">
    <location>
        <begin position="33"/>
        <end position="77"/>
    </location>
</feature>
<dbReference type="InterPro" id="IPR027417">
    <property type="entry name" value="P-loop_NTPase"/>
</dbReference>
<protein>
    <recommendedName>
        <fullName evidence="7">CP-type G domain-containing protein</fullName>
    </recommendedName>
</protein>
<dbReference type="CDD" id="cd04178">
    <property type="entry name" value="Nucleostemin_like"/>
    <property type="match status" value="1"/>
</dbReference>
<keyword evidence="9" id="KW-1185">Reference proteome</keyword>
<comment type="caution">
    <text evidence="8">The sequence shown here is derived from an EMBL/GenBank/DDBJ whole genome shotgun (WGS) entry which is preliminary data.</text>
</comment>
<dbReference type="PANTHER" id="PTHR11089:SF33">
    <property type="entry name" value="GUANINE NUCLEOTIDE-BINDING PROTEIN-LIKE 3-LIKE PROTEIN"/>
    <property type="match status" value="1"/>
</dbReference>
<dbReference type="InterPro" id="IPR050755">
    <property type="entry name" value="TRAFAC_YlqF/YawG_RiboMat"/>
</dbReference>
<feature type="compositionally biased region" description="Basic and acidic residues" evidence="6">
    <location>
        <begin position="39"/>
        <end position="52"/>
    </location>
</feature>
<evidence type="ECO:0000256" key="3">
    <source>
        <dbReference type="ARBA" id="ARBA00023054"/>
    </source>
</evidence>
<comment type="subcellular location">
    <subcellularLocation>
        <location evidence="1">Nucleus</location>
    </subcellularLocation>
</comment>
<dbReference type="FunFam" id="3.40.50.300:FF:000493">
    <property type="entry name" value="Guanine nucleotide-binding protein-like 3-like protein"/>
    <property type="match status" value="1"/>
</dbReference>
<dbReference type="Proteomes" id="UP001335648">
    <property type="component" value="Unassembled WGS sequence"/>
</dbReference>
<evidence type="ECO:0000256" key="1">
    <source>
        <dbReference type="ARBA" id="ARBA00004123"/>
    </source>
</evidence>